<dbReference type="InterPro" id="IPR047594">
    <property type="entry name" value="MoaC_bact/euk"/>
</dbReference>
<dbReference type="UniPathway" id="UPA00344"/>
<dbReference type="NCBIfam" id="NF006870">
    <property type="entry name" value="PRK09364.1"/>
    <property type="match status" value="1"/>
</dbReference>
<dbReference type="OrthoDB" id="9794429at2"/>
<evidence type="ECO:0000256" key="1">
    <source>
        <dbReference type="ARBA" id="ARBA00001637"/>
    </source>
</evidence>
<dbReference type="InterPro" id="IPR002820">
    <property type="entry name" value="Mopterin_CF_biosynth-C_dom"/>
</dbReference>
<evidence type="ECO:0000256" key="6">
    <source>
        <dbReference type="ARBA" id="ARBA00055087"/>
    </source>
</evidence>
<dbReference type="Gene3D" id="3.30.70.640">
    <property type="entry name" value="Molybdopterin cofactor biosynthesis C (MoaC) domain"/>
    <property type="match status" value="1"/>
</dbReference>
<evidence type="ECO:0000256" key="4">
    <source>
        <dbReference type="ARBA" id="ARBA00023150"/>
    </source>
</evidence>
<dbReference type="InterPro" id="IPR023045">
    <property type="entry name" value="MoaC"/>
</dbReference>
<evidence type="ECO:0000256" key="7">
    <source>
        <dbReference type="HAMAP-Rule" id="MF_01224"/>
    </source>
</evidence>
<accession>A0A430KNL9</accession>
<comment type="function">
    <text evidence="6 7">Catalyzes the conversion of (8S)-3',8-cyclo-7,8-dihydroguanosine 5'-triphosphate to cyclic pyranopterin monophosphate (cPMP).</text>
</comment>
<evidence type="ECO:0000313" key="9">
    <source>
        <dbReference type="EMBL" id="RTE65070.1"/>
    </source>
</evidence>
<keyword evidence="5 7" id="KW-0456">Lyase</keyword>
<protein>
    <recommendedName>
        <fullName evidence="3 7">Cyclic pyranopterin monophosphate synthase</fullName>
        <ecNumber evidence="3 7">4.6.1.17</ecNumber>
    </recommendedName>
    <alternativeName>
        <fullName evidence="7">Molybdenum cofactor biosynthesis protein C</fullName>
    </alternativeName>
</protein>
<feature type="binding site" evidence="7">
    <location>
        <begin position="75"/>
        <end position="77"/>
    </location>
    <ligand>
        <name>substrate</name>
    </ligand>
</feature>
<dbReference type="RefSeq" id="WP_126159387.1">
    <property type="nucleotide sequence ID" value="NZ_RQXW01000014.1"/>
</dbReference>
<feature type="domain" description="Molybdopterin cofactor biosynthesis C (MoaC)" evidence="8">
    <location>
        <begin position="15"/>
        <end position="150"/>
    </location>
</feature>
<sequence length="159" mass="16913">MSRLTHLDEHGHANMVDVSAKAVTSREATAQAVVSMLPETLRMISAGEHKKGDVLTVARIAGIQAAKRCADLIPLCHPLMLSKVSVELLPQPESDSVLILATCKLAGQTGVEMEALTAASVAALTIYDMCKAVDKGMVISEIKLLEKKGGKTGHWKVDV</sequence>
<dbReference type="CDD" id="cd01420">
    <property type="entry name" value="MoaC_PE"/>
    <property type="match status" value="1"/>
</dbReference>
<dbReference type="EMBL" id="RQXW01000014">
    <property type="protein sequence ID" value="RTE65070.1"/>
    <property type="molecule type" value="Genomic_DNA"/>
</dbReference>
<proteinExistence type="inferred from homology"/>
<comment type="pathway">
    <text evidence="2 7">Cofactor biosynthesis; molybdopterin biosynthesis.</text>
</comment>
<dbReference type="PANTHER" id="PTHR22960:SF29">
    <property type="entry name" value="CYCLIC PYRANOPTERIN MONOPHOSPHATE SYNTHASE"/>
    <property type="match status" value="1"/>
</dbReference>
<organism evidence="9 10">
    <name type="scientific">Amphritea opalescens</name>
    <dbReference type="NCBI Taxonomy" id="2490544"/>
    <lineage>
        <taxon>Bacteria</taxon>
        <taxon>Pseudomonadati</taxon>
        <taxon>Pseudomonadota</taxon>
        <taxon>Gammaproteobacteria</taxon>
        <taxon>Oceanospirillales</taxon>
        <taxon>Oceanospirillaceae</taxon>
        <taxon>Amphritea</taxon>
    </lineage>
</organism>
<dbReference type="NCBIfam" id="TIGR00581">
    <property type="entry name" value="moaC"/>
    <property type="match status" value="1"/>
</dbReference>
<evidence type="ECO:0000256" key="5">
    <source>
        <dbReference type="ARBA" id="ARBA00023239"/>
    </source>
</evidence>
<comment type="catalytic activity">
    <reaction evidence="1 7">
        <text>(8S)-3',8-cyclo-7,8-dihydroguanosine 5'-triphosphate = cyclic pyranopterin phosphate + diphosphate</text>
        <dbReference type="Rhea" id="RHEA:49580"/>
        <dbReference type="ChEBI" id="CHEBI:33019"/>
        <dbReference type="ChEBI" id="CHEBI:59648"/>
        <dbReference type="ChEBI" id="CHEBI:131766"/>
        <dbReference type="EC" id="4.6.1.17"/>
    </reaction>
</comment>
<dbReference type="GO" id="GO:0006777">
    <property type="term" value="P:Mo-molybdopterin cofactor biosynthetic process"/>
    <property type="evidence" value="ECO:0007669"/>
    <property type="project" value="UniProtKB-UniRule"/>
</dbReference>
<comment type="similarity">
    <text evidence="7">Belongs to the MoaC family.</text>
</comment>
<dbReference type="GO" id="GO:0061799">
    <property type="term" value="F:cyclic pyranopterin monophosphate synthase activity"/>
    <property type="evidence" value="ECO:0007669"/>
    <property type="project" value="UniProtKB-UniRule"/>
</dbReference>
<keyword evidence="4 7" id="KW-0501">Molybdenum cofactor biosynthesis</keyword>
<dbReference type="Pfam" id="PF01967">
    <property type="entry name" value="MoaC"/>
    <property type="match status" value="1"/>
</dbReference>
<comment type="caution">
    <text evidence="9">The sequence shown here is derived from an EMBL/GenBank/DDBJ whole genome shotgun (WGS) entry which is preliminary data.</text>
</comment>
<dbReference type="SUPFAM" id="SSF55040">
    <property type="entry name" value="Molybdenum cofactor biosynthesis protein C, MoaC"/>
    <property type="match status" value="1"/>
</dbReference>
<evidence type="ECO:0000313" key="10">
    <source>
        <dbReference type="Proteomes" id="UP000283087"/>
    </source>
</evidence>
<dbReference type="AlphaFoldDB" id="A0A430KNL9"/>
<dbReference type="HAMAP" id="MF_01224_B">
    <property type="entry name" value="MoaC_B"/>
    <property type="match status" value="1"/>
</dbReference>
<evidence type="ECO:0000259" key="8">
    <source>
        <dbReference type="Pfam" id="PF01967"/>
    </source>
</evidence>
<feature type="active site" evidence="7">
    <location>
        <position position="128"/>
    </location>
</feature>
<name>A0A430KNL9_9GAMM</name>
<dbReference type="PANTHER" id="PTHR22960">
    <property type="entry name" value="MOLYBDOPTERIN COFACTOR SYNTHESIS PROTEIN A"/>
    <property type="match status" value="1"/>
</dbReference>
<evidence type="ECO:0000256" key="3">
    <source>
        <dbReference type="ARBA" id="ARBA00012575"/>
    </source>
</evidence>
<comment type="subunit">
    <text evidence="7">Homohexamer; trimer of dimers.</text>
</comment>
<keyword evidence="10" id="KW-1185">Reference proteome</keyword>
<dbReference type="InterPro" id="IPR050105">
    <property type="entry name" value="MoCo_biosynth_MoaA/MoaC"/>
</dbReference>
<dbReference type="FunFam" id="3.30.70.640:FF:000001">
    <property type="entry name" value="Cyclic pyranopterin monophosphate synthase"/>
    <property type="match status" value="1"/>
</dbReference>
<evidence type="ECO:0000256" key="2">
    <source>
        <dbReference type="ARBA" id="ARBA00005046"/>
    </source>
</evidence>
<gene>
    <name evidence="7 9" type="primary">moaC</name>
    <name evidence="9" type="ORF">EH243_14500</name>
</gene>
<reference evidence="9 10" key="1">
    <citation type="submission" date="2018-11" db="EMBL/GenBank/DDBJ databases">
        <title>The draft genome sequence of Amphritea opalescens ANRC-JH13T.</title>
        <authorList>
            <person name="Fang Z."/>
            <person name="Zhang Y."/>
            <person name="Han X."/>
        </authorList>
    </citation>
    <scope>NUCLEOTIDE SEQUENCE [LARGE SCALE GENOMIC DNA]</scope>
    <source>
        <strain evidence="9 10">ANRC-JH13</strain>
    </source>
</reference>
<dbReference type="EC" id="4.6.1.17" evidence="3 7"/>
<feature type="binding site" evidence="7">
    <location>
        <begin position="113"/>
        <end position="114"/>
    </location>
    <ligand>
        <name>substrate</name>
    </ligand>
</feature>
<dbReference type="InterPro" id="IPR036522">
    <property type="entry name" value="MoaC_sf"/>
</dbReference>
<dbReference type="Proteomes" id="UP000283087">
    <property type="component" value="Unassembled WGS sequence"/>
</dbReference>